<protein>
    <submittedName>
        <fullName evidence="2">Cyclophilin-like fold protein</fullName>
    </submittedName>
</protein>
<dbReference type="Pfam" id="PF18050">
    <property type="entry name" value="Cyclophil_like2"/>
    <property type="match status" value="1"/>
</dbReference>
<reference evidence="2" key="2">
    <citation type="submission" date="2024-02" db="EMBL/GenBank/DDBJ databases">
        <authorList>
            <person name="Prathaban M."/>
            <person name="Mythili R."/>
            <person name="Sharmila Devi N."/>
            <person name="Sobanaa M."/>
            <person name="Prathiviraj R."/>
            <person name="Selvin J."/>
        </authorList>
    </citation>
    <scope>NUCLEOTIDE SEQUENCE</scope>
    <source>
        <strain evidence="2">MP1014</strain>
    </source>
</reference>
<dbReference type="RefSeq" id="WP_332900971.1">
    <property type="nucleotide sequence ID" value="NZ_JBAGLP010000105.1"/>
</dbReference>
<feature type="domain" description="Cyclophilin-like" evidence="1">
    <location>
        <begin position="5"/>
        <end position="116"/>
    </location>
</feature>
<name>A0ABU7Z428_9MICO</name>
<organism evidence="2 3">
    <name type="scientific">Isoptericola haloaureus</name>
    <dbReference type="NCBI Taxonomy" id="1542902"/>
    <lineage>
        <taxon>Bacteria</taxon>
        <taxon>Bacillati</taxon>
        <taxon>Actinomycetota</taxon>
        <taxon>Actinomycetes</taxon>
        <taxon>Micrococcales</taxon>
        <taxon>Promicromonosporaceae</taxon>
        <taxon>Isoptericola</taxon>
    </lineage>
</organism>
<dbReference type="InterPro" id="IPR041183">
    <property type="entry name" value="Cyclophilin-like"/>
</dbReference>
<dbReference type="EMBL" id="JBAGLP010000105">
    <property type="protein sequence ID" value="MEG3614136.1"/>
    <property type="molecule type" value="Genomic_DNA"/>
</dbReference>
<comment type="caution">
    <text evidence="2">The sequence shown here is derived from an EMBL/GenBank/DDBJ whole genome shotgun (WGS) entry which is preliminary data.</text>
</comment>
<gene>
    <name evidence="2" type="ORF">V5O49_03260</name>
</gene>
<reference evidence="2" key="1">
    <citation type="journal article" date="2024" name="Antonie Van Leeuwenhoek">
        <title>Isoptericola haloaureus sp. nov., a dimorphic actinobacterium isolated from mangrove sediments of southeast India, implicating biosaline agricultural significance through nitrogen fixation and salt tolerance genes.</title>
        <authorList>
            <person name="Prathaban M."/>
            <person name="Prathiviraj R."/>
            <person name="Ravichandran M."/>
            <person name="Natarajan S.D."/>
            <person name="Sobanaa M."/>
            <person name="Hari Krishna Kumar S."/>
            <person name="Chandrasekar V."/>
            <person name="Selvin J."/>
        </authorList>
    </citation>
    <scope>NUCLEOTIDE SEQUENCE</scope>
    <source>
        <strain evidence="2">MP1014</strain>
    </source>
</reference>
<evidence type="ECO:0000259" key="1">
    <source>
        <dbReference type="Pfam" id="PF18050"/>
    </source>
</evidence>
<dbReference type="Proteomes" id="UP001310387">
    <property type="component" value="Unassembled WGS sequence"/>
</dbReference>
<evidence type="ECO:0000313" key="2">
    <source>
        <dbReference type="EMBL" id="MEG3614136.1"/>
    </source>
</evidence>
<accession>A0ABU7Z428</accession>
<evidence type="ECO:0000313" key="3">
    <source>
        <dbReference type="Proteomes" id="UP001310387"/>
    </source>
</evidence>
<proteinExistence type="predicted"/>
<dbReference type="Gene3D" id="2.40.100.20">
    <property type="match status" value="1"/>
</dbReference>
<sequence>MTIRLTVAGRDLTATPADGAAARDFLALLPLTLTLDDFHGIEKVADLPSRLSTAGEPDGTTGDAGDLMYYAPWGNLAIFYRDFGHAPGLVRLGAFDDADAAAVLGALDGPTEVTISVVD</sequence>
<dbReference type="SUPFAM" id="SSF50891">
    <property type="entry name" value="Cyclophilin-like"/>
    <property type="match status" value="1"/>
</dbReference>
<keyword evidence="3" id="KW-1185">Reference proteome</keyword>
<dbReference type="InterPro" id="IPR029000">
    <property type="entry name" value="Cyclophilin-like_dom_sf"/>
</dbReference>